<dbReference type="PROSITE" id="PS51898">
    <property type="entry name" value="TYR_RECOMBINASE"/>
    <property type="match status" value="1"/>
</dbReference>
<evidence type="ECO:0000256" key="2">
    <source>
        <dbReference type="ARBA" id="ARBA00023125"/>
    </source>
</evidence>
<dbReference type="AlphaFoldDB" id="A0A110A705"/>
<accession>A0A110A705</accession>
<evidence type="ECO:0000256" key="1">
    <source>
        <dbReference type="ARBA" id="ARBA00008857"/>
    </source>
</evidence>
<sequence length="400" mass="45551">MAKKKNTVRADGRIAVQVYLGEFDGKRKYKTVYGKNQKEAEAKAQELKSSMYRGIDITADRDTFEFWMEAWCALKSTEVTHGRMESYKRSLKKYEPLYSLPITRLKTADFQQIILTLAKENPNTGEPSAKSSLKQIRSVGLQVCQLAIDNRVMDYNPVGPVKIPRVPQGNIRRALTQEEQQWIIDTPHRAQTAAMIMMFAGLRRGELLALTWSDISFKDATIDINKTVEFINGQPVLKNTAKSKNSIRTINIPDILVDFLHEKKKICTDSVIVCPSAKGQLMSEISWRRLWDSYLTDLNIKYGNFRNQISGQPKSKFQPQGVPCVIPRFTAHWLRHTYATMLYFAEVDVLTAKEQLGHSDVQTTLNIYTHLDGKHKRKSMDKLNSYLAGGTNNNSPIAKI</sequence>
<dbReference type="EMBL" id="FQUA01000002">
    <property type="protein sequence ID" value="SHE44576.1"/>
    <property type="molecule type" value="Genomic_DNA"/>
</dbReference>
<dbReference type="InterPro" id="IPR002104">
    <property type="entry name" value="Integrase_catalytic"/>
</dbReference>
<dbReference type="CDD" id="cd01189">
    <property type="entry name" value="INT_ICEBs1_C_like"/>
    <property type="match status" value="1"/>
</dbReference>
<protein>
    <submittedName>
        <fullName evidence="6">Site-specific recombinase XerD</fullName>
    </submittedName>
    <submittedName>
        <fullName evidence="5">Tyrosine recombinase XerC</fullName>
    </submittedName>
</protein>
<organism evidence="6 8">
    <name type="scientific">Anaerotignum propionicum DSM 1682</name>
    <dbReference type="NCBI Taxonomy" id="991789"/>
    <lineage>
        <taxon>Bacteria</taxon>
        <taxon>Bacillati</taxon>
        <taxon>Bacillota</taxon>
        <taxon>Clostridia</taxon>
        <taxon>Lachnospirales</taxon>
        <taxon>Anaerotignaceae</taxon>
        <taxon>Anaerotignum</taxon>
    </lineage>
</organism>
<dbReference type="KEGG" id="cpro:CPRO_07420"/>
<evidence type="ECO:0000313" key="5">
    <source>
        <dbReference type="EMBL" id="AMJ40343.1"/>
    </source>
</evidence>
<evidence type="ECO:0000313" key="8">
    <source>
        <dbReference type="Proteomes" id="UP000184204"/>
    </source>
</evidence>
<comment type="similarity">
    <text evidence="1">Belongs to the 'phage' integrase family.</text>
</comment>
<dbReference type="Gene3D" id="1.10.150.130">
    <property type="match status" value="1"/>
</dbReference>
<gene>
    <name evidence="5" type="primary">xerC_2</name>
    <name evidence="5" type="ORF">CPRO_07420</name>
    <name evidence="6" type="ORF">SAMN02745151_00737</name>
</gene>
<dbReference type="InterPro" id="IPR011010">
    <property type="entry name" value="DNA_brk_join_enz"/>
</dbReference>
<dbReference type="RefSeq" id="WP_066047956.1">
    <property type="nucleotide sequence ID" value="NZ_CP014223.1"/>
</dbReference>
<reference evidence="6" key="4">
    <citation type="submission" date="2016-11" db="EMBL/GenBank/DDBJ databases">
        <authorList>
            <person name="Varghese N."/>
            <person name="Submissions S."/>
        </authorList>
    </citation>
    <scope>NUCLEOTIDE SEQUENCE</scope>
    <source>
        <strain evidence="6">DSM 1682</strain>
    </source>
</reference>
<name>A0A110A705_ANAPI</name>
<keyword evidence="3" id="KW-0233">DNA recombination</keyword>
<feature type="domain" description="Tyr recombinase" evidence="4">
    <location>
        <begin position="170"/>
        <end position="381"/>
    </location>
</feature>
<proteinExistence type="inferred from homology"/>
<dbReference type="InterPro" id="IPR010998">
    <property type="entry name" value="Integrase_recombinase_N"/>
</dbReference>
<evidence type="ECO:0000259" key="4">
    <source>
        <dbReference type="PROSITE" id="PS51898"/>
    </source>
</evidence>
<dbReference type="PANTHER" id="PTHR30349:SF64">
    <property type="entry name" value="PROPHAGE INTEGRASE INTD-RELATED"/>
    <property type="match status" value="1"/>
</dbReference>
<dbReference type="EMBL" id="CP014223">
    <property type="protein sequence ID" value="AMJ40343.1"/>
    <property type="molecule type" value="Genomic_DNA"/>
</dbReference>
<reference evidence="5 7" key="1">
    <citation type="journal article" date="2016" name="Genome Announc.">
        <title>Complete Genome Sequence of the Amino Acid-Fermenting Clostridium propionicum X2 (DSM 1682).</title>
        <authorList>
            <person name="Poehlein A."/>
            <person name="Schlien K."/>
            <person name="Chowdhury N.P."/>
            <person name="Gottschalk G."/>
            <person name="Buckel W."/>
            <person name="Daniel R."/>
        </authorList>
    </citation>
    <scope>NUCLEOTIDE SEQUENCE [LARGE SCALE GENOMIC DNA]</scope>
    <source>
        <strain evidence="5 7">X2</strain>
    </source>
</reference>
<keyword evidence="7" id="KW-1185">Reference proteome</keyword>
<dbReference type="OrthoDB" id="9803188at2"/>
<evidence type="ECO:0000313" key="6">
    <source>
        <dbReference type="EMBL" id="SHE44576.1"/>
    </source>
</evidence>
<dbReference type="SUPFAM" id="SSF56349">
    <property type="entry name" value="DNA breaking-rejoining enzymes"/>
    <property type="match status" value="1"/>
</dbReference>
<dbReference type="GO" id="GO:0006310">
    <property type="term" value="P:DNA recombination"/>
    <property type="evidence" value="ECO:0007669"/>
    <property type="project" value="UniProtKB-KW"/>
</dbReference>
<dbReference type="Proteomes" id="UP000068026">
    <property type="component" value="Chromosome"/>
</dbReference>
<dbReference type="InterPro" id="IPR050090">
    <property type="entry name" value="Tyrosine_recombinase_XerCD"/>
</dbReference>
<reference evidence="7" key="2">
    <citation type="submission" date="2016-01" db="EMBL/GenBank/DDBJ databases">
        <authorList>
            <person name="Poehlein A."/>
            <person name="Schlien K."/>
            <person name="Gottschalk G."/>
            <person name="Buckel W."/>
            <person name="Daniel R."/>
        </authorList>
    </citation>
    <scope>NUCLEOTIDE SEQUENCE [LARGE SCALE GENOMIC DNA]</scope>
    <source>
        <strain evidence="7">X2</strain>
    </source>
</reference>
<evidence type="ECO:0000313" key="7">
    <source>
        <dbReference type="Proteomes" id="UP000068026"/>
    </source>
</evidence>
<dbReference type="Gene3D" id="1.10.443.10">
    <property type="entry name" value="Intergrase catalytic core"/>
    <property type="match status" value="1"/>
</dbReference>
<keyword evidence="2" id="KW-0238">DNA-binding</keyword>
<reference evidence="8" key="3">
    <citation type="submission" date="2016-11" db="EMBL/GenBank/DDBJ databases">
        <authorList>
            <person name="Jaros S."/>
            <person name="Januszkiewicz K."/>
            <person name="Wedrychowicz H."/>
        </authorList>
    </citation>
    <scope>NUCLEOTIDE SEQUENCE [LARGE SCALE GENOMIC DNA]</scope>
    <source>
        <strain evidence="8">DSM 1682</strain>
    </source>
</reference>
<dbReference type="Proteomes" id="UP000184204">
    <property type="component" value="Unassembled WGS sequence"/>
</dbReference>
<evidence type="ECO:0000256" key="3">
    <source>
        <dbReference type="ARBA" id="ARBA00023172"/>
    </source>
</evidence>
<dbReference type="PANTHER" id="PTHR30349">
    <property type="entry name" value="PHAGE INTEGRASE-RELATED"/>
    <property type="match status" value="1"/>
</dbReference>
<dbReference type="GO" id="GO:0015074">
    <property type="term" value="P:DNA integration"/>
    <property type="evidence" value="ECO:0007669"/>
    <property type="project" value="InterPro"/>
</dbReference>
<dbReference type="Pfam" id="PF00589">
    <property type="entry name" value="Phage_integrase"/>
    <property type="match status" value="1"/>
</dbReference>
<dbReference type="GO" id="GO:0003677">
    <property type="term" value="F:DNA binding"/>
    <property type="evidence" value="ECO:0007669"/>
    <property type="project" value="UniProtKB-KW"/>
</dbReference>
<dbReference type="InterPro" id="IPR013762">
    <property type="entry name" value="Integrase-like_cat_sf"/>
</dbReference>